<keyword evidence="2" id="KW-0479">Metal-binding</keyword>
<evidence type="ECO:0000256" key="5">
    <source>
        <dbReference type="ARBA" id="ARBA00023242"/>
    </source>
</evidence>
<sequence>MPDTETESVNAKAGKSKKEAKPFPEPPFLIDYAPTARGKCKECLTSIEKDVLRFAIAKSFRGHWHYELRHWGCATPEQIKAINDHESKSDVKVLGMEKLKTEDQDRAKKALKRGHVDEKDAEAQKEKSEVAREKEGEQKKEKAKGKAEQKRKAADEDTHNEPKAKKKKTKDTEEPESPKKKSKAKEHKEKEAEQEHKEEKIAKRVAPPASQIEDETVPDSEEEREVTIKKYKSDEKSPKKDKSKKSSKKKDDSAMDIDWPLTPPRSDKDPNNKRKEAKDKKQKSPKKKAVNEEEEDEDINEVNDLIRTSSLDKLPDKKTKAAEVESEDEEALATKAKATGKNASSVKDESKAKAASTSKKDSVEAPSKATKGKAEPAEKKPRAPRKSASMKKPEPSTSASMPPTPAHNSATPVYVDITKIAPLLHSSHPYSPRPSAKLPPKLPLSVFCKRYDLSNSLQQKLKGMEIDGPHVLRLIRDDALEKQGLSVGELAGLRDAEERWMADNS</sequence>
<feature type="compositionally biased region" description="Basic and acidic residues" evidence="6">
    <location>
        <begin position="170"/>
        <end position="179"/>
    </location>
</feature>
<keyword evidence="3" id="KW-0863">Zinc-finger</keyword>
<dbReference type="SMART" id="SM01336">
    <property type="entry name" value="zf-PARP"/>
    <property type="match status" value="1"/>
</dbReference>
<dbReference type="GO" id="GO:0008270">
    <property type="term" value="F:zinc ion binding"/>
    <property type="evidence" value="ECO:0007669"/>
    <property type="project" value="UniProtKB-KW"/>
</dbReference>
<evidence type="ECO:0000256" key="6">
    <source>
        <dbReference type="SAM" id="MobiDB-lite"/>
    </source>
</evidence>
<reference evidence="8 9" key="1">
    <citation type="submission" date="2024-01" db="EMBL/GenBank/DDBJ databases">
        <title>A draft genome for a cacao thread blight-causing isolate of Paramarasmius palmivorus.</title>
        <authorList>
            <person name="Baruah I.K."/>
            <person name="Bukari Y."/>
            <person name="Amoako-Attah I."/>
            <person name="Meinhardt L.W."/>
            <person name="Bailey B.A."/>
            <person name="Cohen S.P."/>
        </authorList>
    </citation>
    <scope>NUCLEOTIDE SEQUENCE [LARGE SCALE GENOMIC DNA]</scope>
    <source>
        <strain evidence="8 9">GH-12</strain>
    </source>
</reference>
<dbReference type="InterPro" id="IPR001510">
    <property type="entry name" value="Znf_PARP"/>
</dbReference>
<comment type="subcellular location">
    <subcellularLocation>
        <location evidence="1">Nucleus</location>
    </subcellularLocation>
</comment>
<feature type="compositionally biased region" description="Basic and acidic residues" evidence="6">
    <location>
        <begin position="186"/>
        <end position="202"/>
    </location>
</feature>
<feature type="region of interest" description="Disordered" evidence="6">
    <location>
        <begin position="100"/>
        <end position="413"/>
    </location>
</feature>
<dbReference type="InterPro" id="IPR036957">
    <property type="entry name" value="Znf_PARP_sf"/>
</dbReference>
<feature type="compositionally biased region" description="Basic and acidic residues" evidence="6">
    <location>
        <begin position="372"/>
        <end position="381"/>
    </location>
</feature>
<dbReference type="SUPFAM" id="SSF57716">
    <property type="entry name" value="Glucocorticoid receptor-like (DNA-binding domain)"/>
    <property type="match status" value="1"/>
</dbReference>
<feature type="domain" description="PARP-type" evidence="7">
    <location>
        <begin position="28"/>
        <end position="115"/>
    </location>
</feature>
<evidence type="ECO:0000259" key="7">
    <source>
        <dbReference type="PROSITE" id="PS50064"/>
    </source>
</evidence>
<dbReference type="EMBL" id="JAYKXP010000050">
    <property type="protein sequence ID" value="KAK7036569.1"/>
    <property type="molecule type" value="Genomic_DNA"/>
</dbReference>
<dbReference type="Gene3D" id="3.30.1740.10">
    <property type="entry name" value="Zinc finger, PARP-type"/>
    <property type="match status" value="1"/>
</dbReference>
<feature type="compositionally biased region" description="Acidic residues" evidence="6">
    <location>
        <begin position="292"/>
        <end position="301"/>
    </location>
</feature>
<protein>
    <recommendedName>
        <fullName evidence="7">PARP-type domain-containing protein</fullName>
    </recommendedName>
</protein>
<proteinExistence type="predicted"/>
<dbReference type="AlphaFoldDB" id="A0AAW0CCK8"/>
<feature type="compositionally biased region" description="Basic and acidic residues" evidence="6">
    <location>
        <begin position="265"/>
        <end position="279"/>
    </location>
</feature>
<evidence type="ECO:0000256" key="3">
    <source>
        <dbReference type="ARBA" id="ARBA00022771"/>
    </source>
</evidence>
<dbReference type="PROSITE" id="PS50064">
    <property type="entry name" value="ZF_PARP_2"/>
    <property type="match status" value="1"/>
</dbReference>
<evidence type="ECO:0000256" key="4">
    <source>
        <dbReference type="ARBA" id="ARBA00022833"/>
    </source>
</evidence>
<evidence type="ECO:0000256" key="2">
    <source>
        <dbReference type="ARBA" id="ARBA00022723"/>
    </source>
</evidence>
<evidence type="ECO:0000313" key="8">
    <source>
        <dbReference type="EMBL" id="KAK7036569.1"/>
    </source>
</evidence>
<evidence type="ECO:0000256" key="1">
    <source>
        <dbReference type="ARBA" id="ARBA00004123"/>
    </source>
</evidence>
<feature type="compositionally biased region" description="Basic and acidic residues" evidence="6">
    <location>
        <begin position="225"/>
        <end position="240"/>
    </location>
</feature>
<name>A0AAW0CCK8_9AGAR</name>
<comment type="caution">
    <text evidence="8">The sequence shown here is derived from an EMBL/GenBank/DDBJ whole genome shotgun (WGS) entry which is preliminary data.</text>
</comment>
<organism evidence="8 9">
    <name type="scientific">Paramarasmius palmivorus</name>
    <dbReference type="NCBI Taxonomy" id="297713"/>
    <lineage>
        <taxon>Eukaryota</taxon>
        <taxon>Fungi</taxon>
        <taxon>Dikarya</taxon>
        <taxon>Basidiomycota</taxon>
        <taxon>Agaricomycotina</taxon>
        <taxon>Agaricomycetes</taxon>
        <taxon>Agaricomycetidae</taxon>
        <taxon>Agaricales</taxon>
        <taxon>Marasmiineae</taxon>
        <taxon>Marasmiaceae</taxon>
        <taxon>Paramarasmius</taxon>
    </lineage>
</organism>
<evidence type="ECO:0000313" key="9">
    <source>
        <dbReference type="Proteomes" id="UP001383192"/>
    </source>
</evidence>
<feature type="compositionally biased region" description="Acidic residues" evidence="6">
    <location>
        <begin position="212"/>
        <end position="224"/>
    </location>
</feature>
<feature type="compositionally biased region" description="Basic and acidic residues" evidence="6">
    <location>
        <begin position="313"/>
        <end position="323"/>
    </location>
</feature>
<gene>
    <name evidence="8" type="ORF">VNI00_011502</name>
</gene>
<accession>A0AAW0CCK8</accession>
<dbReference type="GO" id="GO:0005634">
    <property type="term" value="C:nucleus"/>
    <property type="evidence" value="ECO:0007669"/>
    <property type="project" value="UniProtKB-SubCell"/>
</dbReference>
<dbReference type="Pfam" id="PF00645">
    <property type="entry name" value="zf-PARP"/>
    <property type="match status" value="1"/>
</dbReference>
<dbReference type="GO" id="GO:0003677">
    <property type="term" value="F:DNA binding"/>
    <property type="evidence" value="ECO:0007669"/>
    <property type="project" value="InterPro"/>
</dbReference>
<keyword evidence="5" id="KW-0539">Nucleus</keyword>
<feature type="region of interest" description="Disordered" evidence="6">
    <location>
        <begin position="1"/>
        <end position="26"/>
    </location>
</feature>
<keyword evidence="9" id="KW-1185">Reference proteome</keyword>
<feature type="compositionally biased region" description="Basic and acidic residues" evidence="6">
    <location>
        <begin position="100"/>
        <end position="163"/>
    </location>
</feature>
<feature type="compositionally biased region" description="Basic and acidic residues" evidence="6">
    <location>
        <begin position="346"/>
        <end position="363"/>
    </location>
</feature>
<dbReference type="Proteomes" id="UP001383192">
    <property type="component" value="Unassembled WGS sequence"/>
</dbReference>
<keyword evidence="4" id="KW-0862">Zinc</keyword>